<feature type="region of interest" description="Disordered" evidence="1">
    <location>
        <begin position="246"/>
        <end position="293"/>
    </location>
</feature>
<gene>
    <name evidence="2" type="ORF">DUNSADRAFT_4998</name>
</gene>
<feature type="region of interest" description="Disordered" evidence="1">
    <location>
        <begin position="1"/>
        <end position="117"/>
    </location>
</feature>
<feature type="region of interest" description="Disordered" evidence="1">
    <location>
        <begin position="142"/>
        <end position="204"/>
    </location>
</feature>
<keyword evidence="3" id="KW-1185">Reference proteome</keyword>
<feature type="compositionally biased region" description="Low complexity" evidence="1">
    <location>
        <begin position="105"/>
        <end position="115"/>
    </location>
</feature>
<dbReference type="Proteomes" id="UP000815325">
    <property type="component" value="Unassembled WGS sequence"/>
</dbReference>
<feature type="compositionally biased region" description="Gly residues" evidence="1">
    <location>
        <begin position="9"/>
        <end position="23"/>
    </location>
</feature>
<feature type="compositionally biased region" description="Low complexity" evidence="1">
    <location>
        <begin position="79"/>
        <end position="97"/>
    </location>
</feature>
<organism evidence="2 3">
    <name type="scientific">Dunaliella salina</name>
    <name type="common">Green alga</name>
    <name type="synonym">Protococcus salinus</name>
    <dbReference type="NCBI Taxonomy" id="3046"/>
    <lineage>
        <taxon>Eukaryota</taxon>
        <taxon>Viridiplantae</taxon>
        <taxon>Chlorophyta</taxon>
        <taxon>core chlorophytes</taxon>
        <taxon>Chlorophyceae</taxon>
        <taxon>CS clade</taxon>
        <taxon>Chlamydomonadales</taxon>
        <taxon>Dunaliellaceae</taxon>
        <taxon>Dunaliella</taxon>
    </lineage>
</organism>
<sequence>MHEYAQRGVGMGGPSGSSNGGGMYDNAQRRGGMGGPSPSGTDGGGMHNFAQRGGGMAGGPSSSGTNAAEAYSSAPGRFSNNNASSNRHNSTTAAAPPATMPGYPPGSAGPLGPLPTRTAGPQLAYGYGNFGDAAGDARALAPAAGGAARPGGVPHQRPRSWMDPPESVQQDQQVLMPPQAPYSAQPGAPHPRPRAWMDPSDDQQEAWRHQADLAHAVSLIHVCADCLLIPALAALGCFVAEGAVASSRPSSSGSADPRFRPVPGSIGYSGVGKTGPPFNPNRSSLDVMSKMPQPKSLWQTSNQAIGGIFNPASSMRASRWNAPS</sequence>
<feature type="compositionally biased region" description="Gly residues" evidence="1">
    <location>
        <begin position="31"/>
        <end position="58"/>
    </location>
</feature>
<dbReference type="EMBL" id="MU069634">
    <property type="protein sequence ID" value="KAF5836976.1"/>
    <property type="molecule type" value="Genomic_DNA"/>
</dbReference>
<comment type="caution">
    <text evidence="2">The sequence shown here is derived from an EMBL/GenBank/DDBJ whole genome shotgun (WGS) entry which is preliminary data.</text>
</comment>
<evidence type="ECO:0008006" key="4">
    <source>
        <dbReference type="Google" id="ProtNLM"/>
    </source>
</evidence>
<feature type="compositionally biased region" description="Low complexity" evidence="1">
    <location>
        <begin position="142"/>
        <end position="152"/>
    </location>
</feature>
<name>A0ABQ7GQU8_DUNSA</name>
<reference evidence="2" key="1">
    <citation type="submission" date="2017-08" db="EMBL/GenBank/DDBJ databases">
        <authorList>
            <person name="Polle J.E."/>
            <person name="Barry K."/>
            <person name="Cushman J."/>
            <person name="Schmutz J."/>
            <person name="Tran D."/>
            <person name="Hathwaick L.T."/>
            <person name="Yim W.C."/>
            <person name="Jenkins J."/>
            <person name="Mckie-Krisberg Z.M."/>
            <person name="Prochnik S."/>
            <person name="Lindquist E."/>
            <person name="Dockter R.B."/>
            <person name="Adam C."/>
            <person name="Molina H."/>
            <person name="Bunkerborg J."/>
            <person name="Jin E."/>
            <person name="Buchheim M."/>
            <person name="Magnuson J."/>
        </authorList>
    </citation>
    <scope>NUCLEOTIDE SEQUENCE</scope>
    <source>
        <strain evidence="2">CCAP 19/18</strain>
    </source>
</reference>
<evidence type="ECO:0000313" key="3">
    <source>
        <dbReference type="Proteomes" id="UP000815325"/>
    </source>
</evidence>
<proteinExistence type="predicted"/>
<evidence type="ECO:0000256" key="1">
    <source>
        <dbReference type="SAM" id="MobiDB-lite"/>
    </source>
</evidence>
<accession>A0ABQ7GQU8</accession>
<evidence type="ECO:0000313" key="2">
    <source>
        <dbReference type="EMBL" id="KAF5836976.1"/>
    </source>
</evidence>
<protein>
    <recommendedName>
        <fullName evidence="4">Encoded protein</fullName>
    </recommendedName>
</protein>